<dbReference type="SUPFAM" id="SSF51011">
    <property type="entry name" value="Glycosyl hydrolase domain"/>
    <property type="match status" value="1"/>
</dbReference>
<dbReference type="CDD" id="cd14792">
    <property type="entry name" value="GH27"/>
    <property type="match status" value="1"/>
</dbReference>
<dbReference type="SUPFAM" id="SSF51445">
    <property type="entry name" value="(Trans)glycosidases"/>
    <property type="match status" value="1"/>
</dbReference>
<dbReference type="RefSeq" id="WP_285746147.1">
    <property type="nucleotide sequence ID" value="NZ_CP127162.1"/>
</dbReference>
<dbReference type="InterPro" id="IPR013785">
    <property type="entry name" value="Aldolase_TIM"/>
</dbReference>
<name>A0ABY8X529_9BACL</name>
<dbReference type="Pfam" id="PF16499">
    <property type="entry name" value="Melibiase_2"/>
    <property type="match status" value="1"/>
</dbReference>
<dbReference type="PANTHER" id="PTHR11452">
    <property type="entry name" value="ALPHA-GALACTOSIDASE/ALPHA-N-ACETYLGALACTOSAMINIDASE"/>
    <property type="match status" value="1"/>
</dbReference>
<keyword evidence="3" id="KW-0732">Signal</keyword>
<keyword evidence="4 6" id="KW-0378">Hydrolase</keyword>
<dbReference type="PROSITE" id="PS00512">
    <property type="entry name" value="ALPHA_GALACTOSIDASE"/>
    <property type="match status" value="1"/>
</dbReference>
<evidence type="ECO:0000256" key="2">
    <source>
        <dbReference type="ARBA" id="ARBA00009743"/>
    </source>
</evidence>
<keyword evidence="6" id="KW-1015">Disulfide bond</keyword>
<dbReference type="Proteomes" id="UP001236415">
    <property type="component" value="Chromosome"/>
</dbReference>
<dbReference type="EC" id="3.2.1.22" evidence="6"/>
<comment type="similarity">
    <text evidence="2 6">Belongs to the glycosyl hydrolase 27 family.</text>
</comment>
<dbReference type="Gene3D" id="2.60.40.1180">
    <property type="entry name" value="Golgi alpha-mannosidase II"/>
    <property type="match status" value="1"/>
</dbReference>
<dbReference type="GO" id="GO:0016787">
    <property type="term" value="F:hydrolase activity"/>
    <property type="evidence" value="ECO:0007669"/>
    <property type="project" value="UniProtKB-KW"/>
</dbReference>
<evidence type="ECO:0000256" key="6">
    <source>
        <dbReference type="RuleBase" id="RU361168"/>
    </source>
</evidence>
<evidence type="ECO:0000256" key="1">
    <source>
        <dbReference type="ARBA" id="ARBA00006202"/>
    </source>
</evidence>
<dbReference type="PRINTS" id="PR00740">
    <property type="entry name" value="GLHYDRLASE27"/>
</dbReference>
<gene>
    <name evidence="8" type="ORF">QPK24_03325</name>
</gene>
<keyword evidence="9" id="KW-1185">Reference proteome</keyword>
<organism evidence="8 9">
    <name type="scientific">Paenibacillus polygoni</name>
    <dbReference type="NCBI Taxonomy" id="3050112"/>
    <lineage>
        <taxon>Bacteria</taxon>
        <taxon>Bacillati</taxon>
        <taxon>Bacillota</taxon>
        <taxon>Bacilli</taxon>
        <taxon>Bacillales</taxon>
        <taxon>Paenibacillaceae</taxon>
        <taxon>Paenibacillus</taxon>
    </lineage>
</organism>
<feature type="domain" description="Alpha galactosidase C-terminal" evidence="7">
    <location>
        <begin position="328"/>
        <end position="400"/>
    </location>
</feature>
<comment type="similarity">
    <text evidence="1">Belongs to the glycosyl hydrolase 36 family.</text>
</comment>
<dbReference type="InterPro" id="IPR041233">
    <property type="entry name" value="Melibiase_C"/>
</dbReference>
<keyword evidence="5 6" id="KW-0326">Glycosidase</keyword>
<dbReference type="InterPro" id="IPR013780">
    <property type="entry name" value="Glyco_hydro_b"/>
</dbReference>
<dbReference type="PANTHER" id="PTHR11452:SF75">
    <property type="entry name" value="ALPHA-GALACTOSIDASE MEL1"/>
    <property type="match status" value="1"/>
</dbReference>
<dbReference type="InterPro" id="IPR017853">
    <property type="entry name" value="GH"/>
</dbReference>
<dbReference type="EMBL" id="CP127162">
    <property type="protein sequence ID" value="WIV19784.1"/>
    <property type="molecule type" value="Genomic_DNA"/>
</dbReference>
<dbReference type="InterPro" id="IPR000111">
    <property type="entry name" value="Glyco_hydro_27/36_CS"/>
</dbReference>
<comment type="catalytic activity">
    <reaction evidence="6">
        <text>Hydrolysis of terminal, non-reducing alpha-D-galactose residues in alpha-D-galactosides, including galactose oligosaccharides, galactomannans and galactolipids.</text>
        <dbReference type="EC" id="3.2.1.22"/>
    </reaction>
</comment>
<evidence type="ECO:0000313" key="9">
    <source>
        <dbReference type="Proteomes" id="UP001236415"/>
    </source>
</evidence>
<evidence type="ECO:0000256" key="5">
    <source>
        <dbReference type="ARBA" id="ARBA00023295"/>
    </source>
</evidence>
<reference evidence="8 9" key="1">
    <citation type="submission" date="2023-06" db="EMBL/GenBank/DDBJ databases">
        <title>Paenibacillus polygonum sp. nov., an endophytic bacterium, isolated from Polygonum lapathifolium L. in Nanji Wetland National Nature Reserve, South of Poyang Lake, Jiangxi Province, China.</title>
        <authorList>
            <person name="Yu Z."/>
        </authorList>
    </citation>
    <scope>NUCLEOTIDE SEQUENCE [LARGE SCALE GENOMIC DNA]</scope>
    <source>
        <strain evidence="8 9">C31</strain>
    </source>
</reference>
<protein>
    <recommendedName>
        <fullName evidence="6">Alpha-galactosidase</fullName>
        <ecNumber evidence="6">3.2.1.22</ecNumber>
    </recommendedName>
    <alternativeName>
        <fullName evidence="6">Melibiase</fullName>
    </alternativeName>
</protein>
<dbReference type="Gene3D" id="3.20.20.70">
    <property type="entry name" value="Aldolase class I"/>
    <property type="match status" value="1"/>
</dbReference>
<dbReference type="Pfam" id="PF17801">
    <property type="entry name" value="Melibiase_C"/>
    <property type="match status" value="1"/>
</dbReference>
<sequence length="405" mass="46032">MIRLVAYIRNYTPERDGATMDKMLGLTPAMGWNSWNTFTWDINEQLIRDVADVFVSEGYKDAGYEYIVIDDCWSLRERDEEGRLVPDPKKFPSGMKSLSDYIHSKGLKFGMYSCAGTHTCAGYPGSFEHEFQDATTFAEWGVDFLKYDYCFKPRNMSGELLYKRMSLALKNCGRDILFSACNWGEDDVYQWIRESGAHMYRSTVDIQDNWESIKNLAISQLGKECYTGSFCHNDMDMLVVGMYGGSNSGFIGNKIGGCTDNEYKTHFALWSLMGSPLMIGSDIRKASQATKDILLNKDIIAINQDLEARGAYRIKPEPNWFHTDETFMLVKALTNGDVAVGLFNLSDSQRELPLLFWDIGVPYASGVSLSLYDCWEHKELGVFKERFNAIVPAHDCMIIRAKLVN</sequence>
<evidence type="ECO:0000259" key="7">
    <source>
        <dbReference type="Pfam" id="PF17801"/>
    </source>
</evidence>
<dbReference type="InterPro" id="IPR002241">
    <property type="entry name" value="Glyco_hydro_27"/>
</dbReference>
<proteinExistence type="inferred from homology"/>
<evidence type="ECO:0000256" key="4">
    <source>
        <dbReference type="ARBA" id="ARBA00022801"/>
    </source>
</evidence>
<accession>A0ABY8X529</accession>
<evidence type="ECO:0000256" key="3">
    <source>
        <dbReference type="ARBA" id="ARBA00022729"/>
    </source>
</evidence>
<evidence type="ECO:0000313" key="8">
    <source>
        <dbReference type="EMBL" id="WIV19784.1"/>
    </source>
</evidence>